<dbReference type="InParanoid" id="A0A0D2GJX6"/>
<dbReference type="PROSITE" id="PS51257">
    <property type="entry name" value="PROKAR_LIPOPROTEIN"/>
    <property type="match status" value="1"/>
</dbReference>
<evidence type="ECO:0000256" key="2">
    <source>
        <dbReference type="SAM" id="SignalP"/>
    </source>
</evidence>
<sequence>MIRKPFLLALITVMAIASGCASKEEKLAYYQANIEAAKHQKPLLLLEAKEGQDIQLKGVKSLVVYAPRSGGITQYRDEAAALAREGLGIAGTVAGIYFGGQVAVALADTVGKHSGKNYSFTNSFNPSAPGSSTGYQPNNSGDLRNQPVQQPKVIPPVVVSEGE</sequence>
<dbReference type="AlphaFoldDB" id="A0A0D2GJX6"/>
<feature type="chain" id="PRO_5002242561" description="Lipoprotein" evidence="2">
    <location>
        <begin position="18"/>
        <end position="163"/>
    </location>
</feature>
<gene>
    <name evidence="3" type="ORF">X474_05800</name>
</gene>
<protein>
    <recommendedName>
        <fullName evidence="5">Lipoprotein</fullName>
    </recommendedName>
</protein>
<dbReference type="Proteomes" id="UP000032233">
    <property type="component" value="Unassembled WGS sequence"/>
</dbReference>
<feature type="compositionally biased region" description="Low complexity" evidence="1">
    <location>
        <begin position="146"/>
        <end position="163"/>
    </location>
</feature>
<accession>A0A0D2GJX6</accession>
<name>A0A0D2GJX6_9BACT</name>
<dbReference type="EMBL" id="AZAC01000005">
    <property type="protein sequence ID" value="KIX15042.1"/>
    <property type="molecule type" value="Genomic_DNA"/>
</dbReference>
<dbReference type="STRING" id="1429043.X474_05800"/>
<feature type="region of interest" description="Disordered" evidence="1">
    <location>
        <begin position="121"/>
        <end position="163"/>
    </location>
</feature>
<evidence type="ECO:0000256" key="1">
    <source>
        <dbReference type="SAM" id="MobiDB-lite"/>
    </source>
</evidence>
<keyword evidence="4" id="KW-1185">Reference proteome</keyword>
<evidence type="ECO:0000313" key="4">
    <source>
        <dbReference type="Proteomes" id="UP000032233"/>
    </source>
</evidence>
<proteinExistence type="predicted"/>
<evidence type="ECO:0008006" key="5">
    <source>
        <dbReference type="Google" id="ProtNLM"/>
    </source>
</evidence>
<feature type="signal peptide" evidence="2">
    <location>
        <begin position="1"/>
        <end position="17"/>
    </location>
</feature>
<comment type="caution">
    <text evidence="3">The sequence shown here is derived from an EMBL/GenBank/DDBJ whole genome shotgun (WGS) entry which is preliminary data.</text>
</comment>
<evidence type="ECO:0000313" key="3">
    <source>
        <dbReference type="EMBL" id="KIX15042.1"/>
    </source>
</evidence>
<organism evidence="3 4">
    <name type="scientific">Dethiosulfatarculus sandiegensis</name>
    <dbReference type="NCBI Taxonomy" id="1429043"/>
    <lineage>
        <taxon>Bacteria</taxon>
        <taxon>Pseudomonadati</taxon>
        <taxon>Thermodesulfobacteriota</taxon>
        <taxon>Desulfarculia</taxon>
        <taxon>Desulfarculales</taxon>
        <taxon>Desulfarculaceae</taxon>
        <taxon>Dethiosulfatarculus</taxon>
    </lineage>
</organism>
<keyword evidence="2" id="KW-0732">Signal</keyword>
<dbReference type="RefSeq" id="WP_044347280.1">
    <property type="nucleotide sequence ID" value="NZ_AZAC01000005.1"/>
</dbReference>
<feature type="compositionally biased region" description="Polar residues" evidence="1">
    <location>
        <begin position="121"/>
        <end position="143"/>
    </location>
</feature>
<reference evidence="3 4" key="1">
    <citation type="submission" date="2013-11" db="EMBL/GenBank/DDBJ databases">
        <title>Metagenomic analysis of a methanogenic consortium involved in long chain n-alkane degradation.</title>
        <authorList>
            <person name="Davidova I.A."/>
            <person name="Callaghan A.V."/>
            <person name="Wawrik B."/>
            <person name="Pruitt S."/>
            <person name="Marks C."/>
            <person name="Duncan K.E."/>
            <person name="Suflita J.M."/>
        </authorList>
    </citation>
    <scope>NUCLEOTIDE SEQUENCE [LARGE SCALE GENOMIC DNA]</scope>
    <source>
        <strain evidence="3 4">SPR</strain>
    </source>
</reference>